<gene>
    <name evidence="1" type="ORF">LACBIDRAFT_313276</name>
</gene>
<evidence type="ECO:0000313" key="1">
    <source>
        <dbReference type="EMBL" id="EDR00594.1"/>
    </source>
</evidence>
<organism evidence="2">
    <name type="scientific">Laccaria bicolor (strain S238N-H82 / ATCC MYA-4686)</name>
    <name type="common">Bicoloured deceiver</name>
    <name type="synonym">Laccaria laccata var. bicolor</name>
    <dbReference type="NCBI Taxonomy" id="486041"/>
    <lineage>
        <taxon>Eukaryota</taxon>
        <taxon>Fungi</taxon>
        <taxon>Dikarya</taxon>
        <taxon>Basidiomycota</taxon>
        <taxon>Agaricomycotina</taxon>
        <taxon>Agaricomycetes</taxon>
        <taxon>Agaricomycetidae</taxon>
        <taxon>Agaricales</taxon>
        <taxon>Agaricineae</taxon>
        <taxon>Hydnangiaceae</taxon>
        <taxon>Laccaria</taxon>
    </lineage>
</organism>
<dbReference type="STRING" id="486041.B0DXY7"/>
<dbReference type="KEGG" id="lbc:LACBIDRAFT_313276"/>
<dbReference type="HOGENOM" id="CLU_072843_0_0_1"/>
<accession>B0DXY7</accession>
<name>B0DXY7_LACBS</name>
<dbReference type="Proteomes" id="UP000001194">
    <property type="component" value="Unassembled WGS sequence"/>
</dbReference>
<dbReference type="GeneID" id="6084414"/>
<dbReference type="AlphaFoldDB" id="B0DXY7"/>
<reference evidence="1 2" key="1">
    <citation type="journal article" date="2008" name="Nature">
        <title>The genome of Laccaria bicolor provides insights into mycorrhizal symbiosis.</title>
        <authorList>
            <person name="Martin F."/>
            <person name="Aerts A."/>
            <person name="Ahren D."/>
            <person name="Brun A."/>
            <person name="Danchin E.G.J."/>
            <person name="Duchaussoy F."/>
            <person name="Gibon J."/>
            <person name="Kohler A."/>
            <person name="Lindquist E."/>
            <person name="Pereda V."/>
            <person name="Salamov A."/>
            <person name="Shapiro H.J."/>
            <person name="Wuyts J."/>
            <person name="Blaudez D."/>
            <person name="Buee M."/>
            <person name="Brokstein P."/>
            <person name="Canbaeck B."/>
            <person name="Cohen D."/>
            <person name="Courty P.E."/>
            <person name="Coutinho P.M."/>
            <person name="Delaruelle C."/>
            <person name="Detter J.C."/>
            <person name="Deveau A."/>
            <person name="DiFazio S."/>
            <person name="Duplessis S."/>
            <person name="Fraissinet-Tachet L."/>
            <person name="Lucic E."/>
            <person name="Frey-Klett P."/>
            <person name="Fourrey C."/>
            <person name="Feussner I."/>
            <person name="Gay G."/>
            <person name="Grimwood J."/>
            <person name="Hoegger P.J."/>
            <person name="Jain P."/>
            <person name="Kilaru S."/>
            <person name="Labbe J."/>
            <person name="Lin Y.C."/>
            <person name="Legue V."/>
            <person name="Le Tacon F."/>
            <person name="Marmeisse R."/>
            <person name="Melayah D."/>
            <person name="Montanini B."/>
            <person name="Muratet M."/>
            <person name="Nehls U."/>
            <person name="Niculita-Hirzel H."/>
            <person name="Oudot-Le Secq M.P."/>
            <person name="Peter M."/>
            <person name="Quesneville H."/>
            <person name="Rajashekar B."/>
            <person name="Reich M."/>
            <person name="Rouhier N."/>
            <person name="Schmutz J."/>
            <person name="Yin T."/>
            <person name="Chalot M."/>
            <person name="Henrissat B."/>
            <person name="Kuees U."/>
            <person name="Lucas S."/>
            <person name="Van de Peer Y."/>
            <person name="Podila G.K."/>
            <person name="Polle A."/>
            <person name="Pukkila P.J."/>
            <person name="Richardson P.M."/>
            <person name="Rouze P."/>
            <person name="Sanders I.R."/>
            <person name="Stajich J.E."/>
            <person name="Tunlid A."/>
            <person name="Tuskan G."/>
            <person name="Grigoriev I.V."/>
        </authorList>
    </citation>
    <scope>NUCLEOTIDE SEQUENCE [LARGE SCALE GENOMIC DNA]</scope>
    <source>
        <strain evidence="2">S238N-H82 / ATCC MYA-4686</strain>
    </source>
</reference>
<keyword evidence="2" id="KW-1185">Reference proteome</keyword>
<sequence length="260" mass="30356">MYIVLTAIMVWRASKSFSVILAILLNDFYVAQPKYATEEGTMKWIWKFAVAGIDYHLIRYVLWPLITKFATTHLYLRLRHGFRETEVVFRAPTGRRYEQIMSLPPDQCKHAWDQALMQATNKHFLRSNTGFNTRSPPWNLCYLASAHAYELEAQGVYDLKNWEISVWHKNSDQRWTLWEAWKLGDSAEQAKTFEVIKTRLKDQGKLEFLAKWDAIVTQYTNENEEGKAALTQGLNNLFTQEGLDLAVLWDEAVAEREETP</sequence>
<dbReference type="OrthoDB" id="5421757at2759"/>
<dbReference type="RefSeq" id="XP_001888821.1">
    <property type="nucleotide sequence ID" value="XM_001888786.1"/>
</dbReference>
<dbReference type="InParanoid" id="B0DXY7"/>
<dbReference type="EMBL" id="DS547148">
    <property type="protein sequence ID" value="EDR00594.1"/>
    <property type="molecule type" value="Genomic_DNA"/>
</dbReference>
<evidence type="ECO:0000313" key="2">
    <source>
        <dbReference type="Proteomes" id="UP000001194"/>
    </source>
</evidence>
<protein>
    <submittedName>
        <fullName evidence="1">Predicted protein</fullName>
    </submittedName>
</protein>
<proteinExistence type="predicted"/>